<dbReference type="PANTHER" id="PTHR43775:SF51">
    <property type="entry name" value="INACTIVE PHENOLPHTHIOCEROL SYNTHESIS POLYKETIDE SYNTHASE TYPE I PKS1-RELATED"/>
    <property type="match status" value="1"/>
</dbReference>
<dbReference type="Pfam" id="PF00698">
    <property type="entry name" value="Acyl_transf_1"/>
    <property type="match status" value="1"/>
</dbReference>
<dbReference type="InterPro" id="IPR001227">
    <property type="entry name" value="Ac_transferase_dom_sf"/>
</dbReference>
<dbReference type="InterPro" id="IPR016036">
    <property type="entry name" value="Malonyl_transacylase_ACP-bd"/>
</dbReference>
<organism evidence="5 6">
    <name type="scientific">Streptomyces chrestomyceticus JCM 4735</name>
    <dbReference type="NCBI Taxonomy" id="1306181"/>
    <lineage>
        <taxon>Bacteria</taxon>
        <taxon>Bacillati</taxon>
        <taxon>Actinomycetota</taxon>
        <taxon>Actinomycetes</taxon>
        <taxon>Kitasatosporales</taxon>
        <taxon>Streptomycetaceae</taxon>
        <taxon>Streptomyces</taxon>
    </lineage>
</organism>
<dbReference type="Gene3D" id="3.40.366.10">
    <property type="entry name" value="Malonyl-Coenzyme A Acyl Carrier Protein, domain 2"/>
    <property type="match status" value="1"/>
</dbReference>
<feature type="domain" description="Malonyl-CoA:ACP transacylase (MAT)" evidence="4">
    <location>
        <begin position="2"/>
        <end position="107"/>
    </location>
</feature>
<dbReference type="SMART" id="SM00827">
    <property type="entry name" value="PKS_AT"/>
    <property type="match status" value="1"/>
</dbReference>
<dbReference type="InterPro" id="IPR016035">
    <property type="entry name" value="Acyl_Trfase/lysoPLipase"/>
</dbReference>
<dbReference type="EMBL" id="BHZC01000001">
    <property type="protein sequence ID" value="GCD40344.1"/>
    <property type="molecule type" value="Genomic_DNA"/>
</dbReference>
<evidence type="ECO:0000256" key="3">
    <source>
        <dbReference type="ARBA" id="ARBA00023315"/>
    </source>
</evidence>
<dbReference type="InterPro" id="IPR050091">
    <property type="entry name" value="PKS_NRPS_Biosynth_Enz"/>
</dbReference>
<dbReference type="PANTHER" id="PTHR43775">
    <property type="entry name" value="FATTY ACID SYNTHASE"/>
    <property type="match status" value="1"/>
</dbReference>
<evidence type="ECO:0000313" key="6">
    <source>
        <dbReference type="Proteomes" id="UP000287830"/>
    </source>
</evidence>
<dbReference type="GeneID" id="95626910"/>
<proteinExistence type="predicted"/>
<dbReference type="GO" id="GO:0006633">
    <property type="term" value="P:fatty acid biosynthetic process"/>
    <property type="evidence" value="ECO:0007669"/>
    <property type="project" value="TreeGrafter"/>
</dbReference>
<dbReference type="Proteomes" id="UP000287830">
    <property type="component" value="Unassembled WGS sequence"/>
</dbReference>
<accession>A0A7U9Q5D4</accession>
<dbReference type="RefSeq" id="WP_167515260.1">
    <property type="nucleotide sequence ID" value="NZ_BHZC01000001.1"/>
</dbReference>
<sequence>MVPDVLAGHSIGEFAVAHVSGVLTLPDAARLIAARAALMQALPECGAMVAVQAPEAEVRARLTAYEGRVALAAVNGPEAVVLSGDEHDVLELAAGFAAAGHGPAGSG</sequence>
<protein>
    <submittedName>
        <fullName evidence="5">Polyketide synthase</fullName>
    </submittedName>
</protein>
<evidence type="ECO:0000256" key="1">
    <source>
        <dbReference type="ARBA" id="ARBA00022679"/>
    </source>
</evidence>
<dbReference type="SUPFAM" id="SSF55048">
    <property type="entry name" value="Probable ACP-binding domain of malonyl-CoA ACP transacylase"/>
    <property type="match status" value="1"/>
</dbReference>
<keyword evidence="1" id="KW-0808">Transferase</keyword>
<dbReference type="SUPFAM" id="SSF52151">
    <property type="entry name" value="FabD/lysophospholipase-like"/>
    <property type="match status" value="1"/>
</dbReference>
<reference evidence="5 6" key="1">
    <citation type="submission" date="2018-11" db="EMBL/GenBank/DDBJ databases">
        <title>Whole genome sequence of Streptomyces chrestomyceticus NBRC 13444(T).</title>
        <authorList>
            <person name="Komaki H."/>
            <person name="Tamura T."/>
        </authorList>
    </citation>
    <scope>NUCLEOTIDE SEQUENCE [LARGE SCALE GENOMIC DNA]</scope>
    <source>
        <strain evidence="5 6">NBRC 13444</strain>
    </source>
</reference>
<evidence type="ECO:0000313" key="5">
    <source>
        <dbReference type="EMBL" id="GCD40344.1"/>
    </source>
</evidence>
<keyword evidence="2" id="KW-0511">Multifunctional enzyme</keyword>
<keyword evidence="3" id="KW-0012">Acyltransferase</keyword>
<dbReference type="InterPro" id="IPR014043">
    <property type="entry name" value="Acyl_transferase_dom"/>
</dbReference>
<gene>
    <name evidence="5" type="ORF">OEIGOIKO_08204</name>
</gene>
<dbReference type="GO" id="GO:0004312">
    <property type="term" value="F:fatty acid synthase activity"/>
    <property type="evidence" value="ECO:0007669"/>
    <property type="project" value="TreeGrafter"/>
</dbReference>
<dbReference type="AlphaFoldDB" id="A0A7U9Q5D4"/>
<name>A0A7U9Q5D4_9ACTN</name>
<evidence type="ECO:0000256" key="2">
    <source>
        <dbReference type="ARBA" id="ARBA00023268"/>
    </source>
</evidence>
<evidence type="ECO:0000259" key="4">
    <source>
        <dbReference type="SMART" id="SM00827"/>
    </source>
</evidence>
<comment type="caution">
    <text evidence="5">The sequence shown here is derived from an EMBL/GenBank/DDBJ whole genome shotgun (WGS) entry which is preliminary data.</text>
</comment>